<accession>A0A383C670</accession>
<protein>
    <submittedName>
        <fullName evidence="1">Uncharacterized protein</fullName>
    </submittedName>
</protein>
<dbReference type="EMBL" id="UINC01206068">
    <property type="protein sequence ID" value="SVE27520.1"/>
    <property type="molecule type" value="Genomic_DNA"/>
</dbReference>
<evidence type="ECO:0000313" key="1">
    <source>
        <dbReference type="EMBL" id="SVE27520.1"/>
    </source>
</evidence>
<name>A0A383C670_9ZZZZ</name>
<reference evidence="1" key="1">
    <citation type="submission" date="2018-05" db="EMBL/GenBank/DDBJ databases">
        <authorList>
            <person name="Lanie J.A."/>
            <person name="Ng W.-L."/>
            <person name="Kazmierczak K.M."/>
            <person name="Andrzejewski T.M."/>
            <person name="Davidsen T.M."/>
            <person name="Wayne K.J."/>
            <person name="Tettelin H."/>
            <person name="Glass J.I."/>
            <person name="Rusch D."/>
            <person name="Podicherti R."/>
            <person name="Tsui H.-C.T."/>
            <person name="Winkler M.E."/>
        </authorList>
    </citation>
    <scope>NUCLEOTIDE SEQUENCE</scope>
</reference>
<feature type="non-terminal residue" evidence="1">
    <location>
        <position position="172"/>
    </location>
</feature>
<dbReference type="AlphaFoldDB" id="A0A383C670"/>
<proteinExistence type="predicted"/>
<sequence length="172" mass="20202">MPWITQSTRNNGDLRICCQANVGYDQGLVRKHNLAQDYYFLVEWNRSYIPDPEIFINASLQKNNRFITDYYKGIDINFDNIFPYFKGHSALLKNLSVNKTILMRAVFREDNSIVTGMLFRTENDAAQYIKDANLNEISELLLQQNFHVDFDVIRLTTIDADNWVKDKQVRHT</sequence>
<organism evidence="1">
    <name type="scientific">marine metagenome</name>
    <dbReference type="NCBI Taxonomy" id="408172"/>
    <lineage>
        <taxon>unclassified sequences</taxon>
        <taxon>metagenomes</taxon>
        <taxon>ecological metagenomes</taxon>
    </lineage>
</organism>
<gene>
    <name evidence="1" type="ORF">METZ01_LOCUS480374</name>
</gene>